<dbReference type="AlphaFoldDB" id="A0A3S5FCQ6"/>
<dbReference type="EMBL" id="CAAALY010019940">
    <property type="protein sequence ID" value="VEL14082.1"/>
    <property type="molecule type" value="Genomic_DNA"/>
</dbReference>
<reference evidence="2" key="1">
    <citation type="submission" date="2018-11" db="EMBL/GenBank/DDBJ databases">
        <authorList>
            <consortium name="Pathogen Informatics"/>
        </authorList>
    </citation>
    <scope>NUCLEOTIDE SEQUENCE</scope>
</reference>
<sequence>MNPGPGWFGSRPIQKDRFLPKPPDLKVTQAKLIRRAISPLPCGSPGICFIKPPSERHTRSSPLLSAFLASLAACPHEHGNEAILKLPDAHTLSGRLLLCSTRLIFFSPLLRLSQMPRADNAELGNREKCNPFACPALWRRERVIRAQVANPPVHGSNPISTVDGGHGRPKENALRSLRLLTGEKESYATHQRMEDSQQSESGTHTDTHKS</sequence>
<keyword evidence="3" id="KW-1185">Reference proteome</keyword>
<feature type="region of interest" description="Disordered" evidence="1">
    <location>
        <begin position="149"/>
        <end position="210"/>
    </location>
</feature>
<organism evidence="2 3">
    <name type="scientific">Protopolystoma xenopodis</name>
    <dbReference type="NCBI Taxonomy" id="117903"/>
    <lineage>
        <taxon>Eukaryota</taxon>
        <taxon>Metazoa</taxon>
        <taxon>Spiralia</taxon>
        <taxon>Lophotrochozoa</taxon>
        <taxon>Platyhelminthes</taxon>
        <taxon>Monogenea</taxon>
        <taxon>Polyopisthocotylea</taxon>
        <taxon>Polystomatidea</taxon>
        <taxon>Polystomatidae</taxon>
        <taxon>Protopolystoma</taxon>
    </lineage>
</organism>
<proteinExistence type="predicted"/>
<feature type="compositionally biased region" description="Basic and acidic residues" evidence="1">
    <location>
        <begin position="181"/>
        <end position="195"/>
    </location>
</feature>
<protein>
    <submittedName>
        <fullName evidence="2">Uncharacterized protein</fullName>
    </submittedName>
</protein>
<comment type="caution">
    <text evidence="2">The sequence shown here is derived from an EMBL/GenBank/DDBJ whole genome shotgun (WGS) entry which is preliminary data.</text>
</comment>
<evidence type="ECO:0000313" key="3">
    <source>
        <dbReference type="Proteomes" id="UP000784294"/>
    </source>
</evidence>
<evidence type="ECO:0000256" key="1">
    <source>
        <dbReference type="SAM" id="MobiDB-lite"/>
    </source>
</evidence>
<accession>A0A3S5FCQ6</accession>
<evidence type="ECO:0000313" key="2">
    <source>
        <dbReference type="EMBL" id="VEL14082.1"/>
    </source>
</evidence>
<dbReference type="Proteomes" id="UP000784294">
    <property type="component" value="Unassembled WGS sequence"/>
</dbReference>
<gene>
    <name evidence="2" type="ORF">PXEA_LOCUS7522</name>
</gene>
<name>A0A3S5FCQ6_9PLAT</name>